<dbReference type="Proteomes" id="UP000297741">
    <property type="component" value="Unassembled WGS sequence"/>
</dbReference>
<keyword evidence="2" id="KW-1185">Reference proteome</keyword>
<evidence type="ECO:0000313" key="1">
    <source>
        <dbReference type="EMBL" id="TGD44283.1"/>
    </source>
</evidence>
<proteinExistence type="predicted"/>
<gene>
    <name evidence="1" type="ORF">EEB11_06260</name>
</gene>
<protein>
    <recommendedName>
        <fullName evidence="3">Cthe-2314-like HEPN domain-containing protein</fullName>
    </recommendedName>
</protein>
<dbReference type="EMBL" id="RPEM01000003">
    <property type="protein sequence ID" value="TGD44283.1"/>
    <property type="molecule type" value="Genomic_DNA"/>
</dbReference>
<name>A0ABY2KSI5_9RHOB</name>
<reference evidence="1 2" key="1">
    <citation type="submission" date="2018-11" db="EMBL/GenBank/DDBJ databases">
        <title>Tabrizicola sp. isolated from sediment of alpine lake.</title>
        <authorList>
            <person name="Liu Z."/>
        </authorList>
    </citation>
    <scope>NUCLEOTIDE SEQUENCE [LARGE SCALE GENOMIC DNA]</scope>
    <source>
        <strain evidence="1 2">DRYC-M-16</strain>
    </source>
</reference>
<evidence type="ECO:0008006" key="3">
    <source>
        <dbReference type="Google" id="ProtNLM"/>
    </source>
</evidence>
<accession>A0ABY2KSI5</accession>
<comment type="caution">
    <text evidence="1">The sequence shown here is derived from an EMBL/GenBank/DDBJ whole genome shotgun (WGS) entry which is preliminary data.</text>
</comment>
<evidence type="ECO:0000313" key="2">
    <source>
        <dbReference type="Proteomes" id="UP000297741"/>
    </source>
</evidence>
<sequence length="284" mass="32187">MTQTTGPDGKTGLHVDLAIFEAPMKEALRRVTVFLGYAFHTSEVAPLKSVRLNGPIILDVGVPDSVPPADRKRYQTEFTQWAIGQGLMEIDQSYHRYVVSALDTLTDLESFLRDKTLRDHRKPNRANTWNVHEQFYAKVGQQSAKHEDESGYLRSLGNARNCLAHDSGTVTRRGMVDGRSTMAVRWPGRDMVKIDQNGRRSVLPLDRSLKTRQEDIGSQLSVEEVVRKRDYAEGDRIKFSQTDLSEIIFFYQILAMKIGGEMHRIVGEKMEEARATAALLDHLE</sequence>
<organism evidence="1 2">
    <name type="scientific">Pseudotabrizicola sediminis</name>
    <dbReference type="NCBI Taxonomy" id="2486418"/>
    <lineage>
        <taxon>Bacteria</taxon>
        <taxon>Pseudomonadati</taxon>
        <taxon>Pseudomonadota</taxon>
        <taxon>Alphaproteobacteria</taxon>
        <taxon>Rhodobacterales</taxon>
        <taxon>Paracoccaceae</taxon>
        <taxon>Pseudotabrizicola</taxon>
    </lineage>
</organism>